<dbReference type="InterPro" id="IPR001650">
    <property type="entry name" value="Helicase_C-like"/>
</dbReference>
<dbReference type="GO" id="GO:0003724">
    <property type="term" value="F:RNA helicase activity"/>
    <property type="evidence" value="ECO:0007669"/>
    <property type="project" value="UniProtKB-EC"/>
</dbReference>
<dbReference type="PROSITE" id="PS51194">
    <property type="entry name" value="HELICASE_CTER"/>
    <property type="match status" value="1"/>
</dbReference>
<dbReference type="InterPro" id="IPR011709">
    <property type="entry name" value="DEAD-box_helicase_OB_fold"/>
</dbReference>
<dbReference type="PANTHER" id="PTHR18934">
    <property type="entry name" value="ATP-DEPENDENT RNA HELICASE"/>
    <property type="match status" value="1"/>
</dbReference>
<evidence type="ECO:0000256" key="3">
    <source>
        <dbReference type="ARBA" id="ARBA00022741"/>
    </source>
</evidence>
<evidence type="ECO:0000256" key="4">
    <source>
        <dbReference type="ARBA" id="ARBA00022801"/>
    </source>
</evidence>
<dbReference type="Ensembl" id="ENSOTST00005049430.2">
    <property type="protein sequence ID" value="ENSOTSP00005045458.2"/>
    <property type="gene ID" value="ENSOTSG00005022058.2"/>
</dbReference>
<dbReference type="AlphaFoldDB" id="A0A8C8GAH2"/>
<reference evidence="9" key="1">
    <citation type="submission" date="2025-08" db="UniProtKB">
        <authorList>
            <consortium name="Ensembl"/>
        </authorList>
    </citation>
    <scope>IDENTIFICATION</scope>
</reference>
<dbReference type="Pfam" id="PF07717">
    <property type="entry name" value="OB_NTP_bind"/>
    <property type="match status" value="1"/>
</dbReference>
<evidence type="ECO:0000313" key="9">
    <source>
        <dbReference type="Ensembl" id="ENSOTSP00005045458.2"/>
    </source>
</evidence>
<dbReference type="FunFam" id="3.40.50.300:FF:000145">
    <property type="entry name" value="probable ATP-dependent RNA helicase DHX40"/>
    <property type="match status" value="1"/>
</dbReference>
<comment type="similarity">
    <text evidence="1">Belongs to the DEAD box helicase family. DEAH subfamily.</text>
</comment>
<keyword evidence="4" id="KW-0378">Hydrolase</keyword>
<keyword evidence="5" id="KW-0347">Helicase</keyword>
<keyword evidence="6" id="KW-0067">ATP-binding</keyword>
<evidence type="ECO:0000256" key="7">
    <source>
        <dbReference type="ARBA" id="ARBA00047984"/>
    </source>
</evidence>
<evidence type="ECO:0000256" key="2">
    <source>
        <dbReference type="ARBA" id="ARBA00012552"/>
    </source>
</evidence>
<dbReference type="Gene3D" id="3.40.50.300">
    <property type="entry name" value="P-loop containing nucleotide triphosphate hydrolases"/>
    <property type="match status" value="1"/>
</dbReference>
<protein>
    <recommendedName>
        <fullName evidence="2">RNA helicase</fullName>
        <ecNumber evidence="2">3.6.4.13</ecNumber>
    </recommendedName>
</protein>
<dbReference type="Pfam" id="PF21010">
    <property type="entry name" value="HA2_C"/>
    <property type="match status" value="1"/>
</dbReference>
<keyword evidence="10" id="KW-1185">Reference proteome</keyword>
<evidence type="ECO:0000256" key="5">
    <source>
        <dbReference type="ARBA" id="ARBA00022806"/>
    </source>
</evidence>
<dbReference type="GO" id="GO:0016787">
    <property type="term" value="F:hydrolase activity"/>
    <property type="evidence" value="ECO:0007669"/>
    <property type="project" value="UniProtKB-KW"/>
</dbReference>
<dbReference type="SUPFAM" id="SSF52540">
    <property type="entry name" value="P-loop containing nucleoside triphosphate hydrolases"/>
    <property type="match status" value="1"/>
</dbReference>
<dbReference type="GO" id="GO:0045943">
    <property type="term" value="P:positive regulation of transcription by RNA polymerase I"/>
    <property type="evidence" value="ECO:0007669"/>
    <property type="project" value="TreeGrafter"/>
</dbReference>
<evidence type="ECO:0000256" key="6">
    <source>
        <dbReference type="ARBA" id="ARBA00022840"/>
    </source>
</evidence>
<evidence type="ECO:0000256" key="1">
    <source>
        <dbReference type="ARBA" id="ARBA00008792"/>
    </source>
</evidence>
<organism evidence="9 10">
    <name type="scientific">Oncorhynchus tshawytscha</name>
    <name type="common">Chinook salmon</name>
    <name type="synonym">Salmo tshawytscha</name>
    <dbReference type="NCBI Taxonomy" id="74940"/>
    <lineage>
        <taxon>Eukaryota</taxon>
        <taxon>Metazoa</taxon>
        <taxon>Chordata</taxon>
        <taxon>Craniata</taxon>
        <taxon>Vertebrata</taxon>
        <taxon>Euteleostomi</taxon>
        <taxon>Actinopterygii</taxon>
        <taxon>Neopterygii</taxon>
        <taxon>Teleostei</taxon>
        <taxon>Protacanthopterygii</taxon>
        <taxon>Salmoniformes</taxon>
        <taxon>Salmonidae</taxon>
        <taxon>Salmoninae</taxon>
        <taxon>Oncorhynchus</taxon>
    </lineage>
</organism>
<dbReference type="InterPro" id="IPR027417">
    <property type="entry name" value="P-loop_NTPase"/>
</dbReference>
<name>A0A8C8GAH2_ONCTS</name>
<proteinExistence type="inferred from homology"/>
<keyword evidence="3" id="KW-0547">Nucleotide-binding</keyword>
<dbReference type="SMART" id="SM00490">
    <property type="entry name" value="HELICc"/>
    <property type="match status" value="1"/>
</dbReference>
<comment type="catalytic activity">
    <reaction evidence="7">
        <text>ATP + H2O = ADP + phosphate + H(+)</text>
        <dbReference type="Rhea" id="RHEA:13065"/>
        <dbReference type="ChEBI" id="CHEBI:15377"/>
        <dbReference type="ChEBI" id="CHEBI:15378"/>
        <dbReference type="ChEBI" id="CHEBI:30616"/>
        <dbReference type="ChEBI" id="CHEBI:43474"/>
        <dbReference type="ChEBI" id="CHEBI:456216"/>
        <dbReference type="EC" id="3.6.4.13"/>
    </reaction>
</comment>
<dbReference type="CDD" id="cd18791">
    <property type="entry name" value="SF2_C_RHA"/>
    <property type="match status" value="1"/>
</dbReference>
<evidence type="ECO:0000259" key="8">
    <source>
        <dbReference type="PROSITE" id="PS51194"/>
    </source>
</evidence>
<reference evidence="9" key="2">
    <citation type="submission" date="2025-09" db="UniProtKB">
        <authorList>
            <consortium name="Ensembl"/>
        </authorList>
    </citation>
    <scope>IDENTIFICATION</scope>
</reference>
<dbReference type="EC" id="3.6.4.13" evidence="2"/>
<evidence type="ECO:0000313" key="10">
    <source>
        <dbReference type="Proteomes" id="UP000694402"/>
    </source>
</evidence>
<dbReference type="GO" id="GO:0003725">
    <property type="term" value="F:double-stranded RNA binding"/>
    <property type="evidence" value="ECO:0007669"/>
    <property type="project" value="TreeGrafter"/>
</dbReference>
<dbReference type="Proteomes" id="UP000694402">
    <property type="component" value="Unassembled WGS sequence"/>
</dbReference>
<sequence>MDVDLFSQYFNKSPVLYLEGRLHPIQINYTKHPQSDYLQATLVSVFQIHQEAPTSYDILVVMTGQEEIEALARTCRDIAKNLPDGCGPMTAIPLYASLSPAQQLRLFQPAPKGCRKVIVSTNIAETSITISGIKYIIDTGMVKAKHFNPESGLEVLAVQWVSKAQAWQRAGRAGREDTRPVYCLYTEDEFDNLIPMTVCNLASVMLQRLALGIPDVMNFDFMSKPSPGKQSVIPSQLDLLGAVEKKDEFASFPLEPRYAKTILLSPDFQCSEEVLTIVSLLSVDTVVYNPPLFSHVMSISFSPLFQLSMKLESCGSDTGSVHRCLAHGLFVNAAELQPNGSYMALDNPQPVAIHTSSVLFQAKPAYVVFNEPLHTSKRYMRDLCLVDADWLVEVAPKYFHRKN</sequence>
<feature type="domain" description="Helicase C-terminal" evidence="8">
    <location>
        <begin position="41"/>
        <end position="217"/>
    </location>
</feature>
<dbReference type="Gene3D" id="1.20.120.1080">
    <property type="match status" value="1"/>
</dbReference>
<accession>A0A8C8GAH2</accession>
<dbReference type="PANTHER" id="PTHR18934:SF118">
    <property type="entry name" value="ATP-DEPENDENT RNA HELICASE DHX33"/>
    <property type="match status" value="1"/>
</dbReference>
<dbReference type="GO" id="GO:0005524">
    <property type="term" value="F:ATP binding"/>
    <property type="evidence" value="ECO:0007669"/>
    <property type="project" value="UniProtKB-KW"/>
</dbReference>
<dbReference type="GeneTree" id="ENSGT00940000156747"/>
<dbReference type="Pfam" id="PF00271">
    <property type="entry name" value="Helicase_C"/>
    <property type="match status" value="1"/>
</dbReference>
<dbReference type="GO" id="GO:0005730">
    <property type="term" value="C:nucleolus"/>
    <property type="evidence" value="ECO:0007669"/>
    <property type="project" value="TreeGrafter"/>
</dbReference>